<dbReference type="SUPFAM" id="SSF46609">
    <property type="entry name" value="Fe,Mn superoxide dismutase (SOD), N-terminal domain"/>
    <property type="match status" value="1"/>
</dbReference>
<dbReference type="PANTHER" id="PTHR11404">
    <property type="entry name" value="SUPEROXIDE DISMUTASE 2"/>
    <property type="match status" value="1"/>
</dbReference>
<dbReference type="AlphaFoldDB" id="A0A2M8LD09"/>
<evidence type="ECO:0000256" key="3">
    <source>
        <dbReference type="ARBA" id="ARBA00022723"/>
    </source>
</evidence>
<protein>
    <recommendedName>
        <fullName evidence="2">superoxide dismutase</fullName>
        <ecNumber evidence="2">1.15.1.1</ecNumber>
    </recommendedName>
</protein>
<dbReference type="Proteomes" id="UP000228700">
    <property type="component" value="Unassembled WGS sequence"/>
</dbReference>
<evidence type="ECO:0000259" key="5">
    <source>
        <dbReference type="Pfam" id="PF02777"/>
    </source>
</evidence>
<evidence type="ECO:0000313" key="7">
    <source>
        <dbReference type="Proteomes" id="UP000228700"/>
    </source>
</evidence>
<dbReference type="InterPro" id="IPR036324">
    <property type="entry name" value="Mn/Fe_SOD_N_sf"/>
</dbReference>
<name>A0A2M8LD09_9BACT</name>
<dbReference type="GO" id="GO:0046872">
    <property type="term" value="F:metal ion binding"/>
    <property type="evidence" value="ECO:0007669"/>
    <property type="project" value="UniProtKB-KW"/>
</dbReference>
<dbReference type="InterPro" id="IPR050265">
    <property type="entry name" value="Fe/Mn_Superoxide_Dismutase"/>
</dbReference>
<dbReference type="Pfam" id="PF02777">
    <property type="entry name" value="Sod_Fe_C"/>
    <property type="match status" value="1"/>
</dbReference>
<evidence type="ECO:0000256" key="2">
    <source>
        <dbReference type="ARBA" id="ARBA00012682"/>
    </source>
</evidence>
<comment type="similarity">
    <text evidence="1">Belongs to the iron/manganese superoxide dismutase family.</text>
</comment>
<evidence type="ECO:0000313" key="6">
    <source>
        <dbReference type="EMBL" id="PJE74478.1"/>
    </source>
</evidence>
<accession>A0A2M8LD09</accession>
<feature type="domain" description="Manganese/iron superoxide dismutase C-terminal" evidence="5">
    <location>
        <begin position="92"/>
        <end position="194"/>
    </location>
</feature>
<evidence type="ECO:0000256" key="1">
    <source>
        <dbReference type="ARBA" id="ARBA00008714"/>
    </source>
</evidence>
<dbReference type="InterPro" id="IPR019832">
    <property type="entry name" value="Mn/Fe_SOD_C"/>
</dbReference>
<gene>
    <name evidence="6" type="ORF">COV01_00365</name>
</gene>
<dbReference type="Gene3D" id="1.10.287.990">
    <property type="entry name" value="Fe,Mn superoxide dismutase (SOD) domain"/>
    <property type="match status" value="1"/>
</dbReference>
<evidence type="ECO:0000256" key="4">
    <source>
        <dbReference type="ARBA" id="ARBA00023002"/>
    </source>
</evidence>
<dbReference type="Gene3D" id="3.55.40.20">
    <property type="entry name" value="Iron/manganese superoxide dismutase, C-terminal domain"/>
    <property type="match status" value="1"/>
</dbReference>
<keyword evidence="4" id="KW-0560">Oxidoreductase</keyword>
<organism evidence="6 7">
    <name type="scientific">Candidatus Taylorbacteria bacterium CG10_big_fil_rev_8_21_14_0_10_41_48</name>
    <dbReference type="NCBI Taxonomy" id="1975024"/>
    <lineage>
        <taxon>Bacteria</taxon>
        <taxon>Candidatus Tayloriibacteriota</taxon>
    </lineage>
</organism>
<dbReference type="SUPFAM" id="SSF54719">
    <property type="entry name" value="Fe,Mn superoxide dismutase (SOD), C-terminal domain"/>
    <property type="match status" value="1"/>
</dbReference>
<dbReference type="PANTHER" id="PTHR11404:SF6">
    <property type="entry name" value="SUPEROXIDE DISMUTASE [MN], MITOCHONDRIAL"/>
    <property type="match status" value="1"/>
</dbReference>
<dbReference type="GO" id="GO:0004784">
    <property type="term" value="F:superoxide dismutase activity"/>
    <property type="evidence" value="ECO:0007669"/>
    <property type="project" value="UniProtKB-EC"/>
</dbReference>
<dbReference type="InterPro" id="IPR036314">
    <property type="entry name" value="SOD_C_sf"/>
</dbReference>
<proteinExistence type="inferred from homology"/>
<keyword evidence="3" id="KW-0479">Metal-binding</keyword>
<dbReference type="EC" id="1.15.1.1" evidence="2"/>
<sequence length="198" mass="22887">MKTFEEKKFVIPALKGISSKTIEEHLKLYSGYVKNANSVLEKIPEYKKYSDTDTFSPYVVGELGRRFSFEYNGMRNHEVYFSSFEGGEHPLPDGALKSLITETFGSLDTCITELKSLAMTRGIGWSVLWYDKRDNRLITSWVDEQHLGELNGCTMLIGLDMWEHSFVADYQPSGKKQYVEDFFSNLNWEKVEENFKKA</sequence>
<dbReference type="EMBL" id="PFEQ01000001">
    <property type="protein sequence ID" value="PJE74478.1"/>
    <property type="molecule type" value="Genomic_DNA"/>
</dbReference>
<reference evidence="7" key="1">
    <citation type="submission" date="2017-09" db="EMBL/GenBank/DDBJ databases">
        <title>Depth-based differentiation of microbial function through sediment-hosted aquifers and enrichment of novel symbionts in the deep terrestrial subsurface.</title>
        <authorList>
            <person name="Probst A.J."/>
            <person name="Ladd B."/>
            <person name="Jarett J.K."/>
            <person name="Geller-Mcgrath D.E."/>
            <person name="Sieber C.M.K."/>
            <person name="Emerson J.B."/>
            <person name="Anantharaman K."/>
            <person name="Thomas B.C."/>
            <person name="Malmstrom R."/>
            <person name="Stieglmeier M."/>
            <person name="Klingl A."/>
            <person name="Woyke T."/>
            <person name="Ryan C.M."/>
            <person name="Banfield J.F."/>
        </authorList>
    </citation>
    <scope>NUCLEOTIDE SEQUENCE [LARGE SCALE GENOMIC DNA]</scope>
</reference>
<comment type="caution">
    <text evidence="6">The sequence shown here is derived from an EMBL/GenBank/DDBJ whole genome shotgun (WGS) entry which is preliminary data.</text>
</comment>